<dbReference type="Pfam" id="PF00528">
    <property type="entry name" value="BPD_transp_1"/>
    <property type="match status" value="2"/>
</dbReference>
<dbReference type="GeneID" id="11595180"/>
<evidence type="ECO:0000313" key="11">
    <source>
        <dbReference type="Proteomes" id="UP000005867"/>
    </source>
</evidence>
<evidence type="ECO:0000256" key="6">
    <source>
        <dbReference type="ARBA" id="ARBA00022989"/>
    </source>
</evidence>
<feature type="transmembrane region" description="Helical" evidence="8">
    <location>
        <begin position="318"/>
        <end position="344"/>
    </location>
</feature>
<dbReference type="CDD" id="cd06261">
    <property type="entry name" value="TM_PBP2"/>
    <property type="match status" value="2"/>
</dbReference>
<keyword evidence="5 8" id="KW-0812">Transmembrane</keyword>
<evidence type="ECO:0000256" key="2">
    <source>
        <dbReference type="ARBA" id="ARBA00007069"/>
    </source>
</evidence>
<reference evidence="10 11" key="1">
    <citation type="journal article" date="2012" name="J. Bacteriol.">
        <title>Complete genome sequence of strain 1860, a crenarchaeon of the genus pyrobaculum able to grow with various electron acceptors.</title>
        <authorList>
            <person name="Mardanov A.V."/>
            <person name="Gumerov V.M."/>
            <person name="Slobodkina G.B."/>
            <person name="Beletsky A.V."/>
            <person name="Bonch-Osmolovskaya E.A."/>
            <person name="Ravin N.V."/>
            <person name="Skryabin K.G."/>
        </authorList>
    </citation>
    <scope>NUCLEOTIDE SEQUENCE [LARGE SCALE GENOMIC DNA]</scope>
    <source>
        <strain evidence="10 11">1860</strain>
    </source>
</reference>
<feature type="transmembrane region" description="Helical" evidence="8">
    <location>
        <begin position="271"/>
        <end position="293"/>
    </location>
</feature>
<keyword evidence="6 8" id="KW-1133">Transmembrane helix</keyword>
<evidence type="ECO:0000256" key="3">
    <source>
        <dbReference type="ARBA" id="ARBA00022448"/>
    </source>
</evidence>
<proteinExistence type="inferred from homology"/>
<dbReference type="KEGG" id="pyr:P186_0921"/>
<feature type="transmembrane region" description="Helical" evidence="8">
    <location>
        <begin position="382"/>
        <end position="404"/>
    </location>
</feature>
<evidence type="ECO:0000313" key="10">
    <source>
        <dbReference type="EMBL" id="AET32362.1"/>
    </source>
</evidence>
<comment type="subcellular location">
    <subcellularLocation>
        <location evidence="1 8">Cell membrane</location>
        <topology evidence="1 8">Multi-pass membrane protein</topology>
    </subcellularLocation>
</comment>
<dbReference type="SUPFAM" id="SSF161098">
    <property type="entry name" value="MetI-like"/>
    <property type="match status" value="2"/>
</dbReference>
<feature type="domain" description="ABC transmembrane type-1" evidence="9">
    <location>
        <begin position="78"/>
        <end position="289"/>
    </location>
</feature>
<dbReference type="GO" id="GO:0005886">
    <property type="term" value="C:plasma membrane"/>
    <property type="evidence" value="ECO:0007669"/>
    <property type="project" value="UniProtKB-SubCell"/>
</dbReference>
<feature type="transmembrane region" description="Helical" evidence="8">
    <location>
        <begin position="573"/>
        <end position="595"/>
    </location>
</feature>
<protein>
    <recommendedName>
        <fullName evidence="9">ABC transmembrane type-1 domain-containing protein</fullName>
    </recommendedName>
</protein>
<dbReference type="STRING" id="1104324.P186_0921"/>
<dbReference type="PROSITE" id="PS50928">
    <property type="entry name" value="ABC_TM1"/>
    <property type="match status" value="2"/>
</dbReference>
<evidence type="ECO:0000256" key="4">
    <source>
        <dbReference type="ARBA" id="ARBA00022475"/>
    </source>
</evidence>
<evidence type="ECO:0000259" key="9">
    <source>
        <dbReference type="PROSITE" id="PS50928"/>
    </source>
</evidence>
<sequence>MNLIKLSTGAGYLYLTILLVAPLLFIFWQVLAGIAEIYTSITDPFYLNPTPGAFRDAVFIRPTDPPTVVIRGPDMGVILNSLWVALTVAAADVALGFVLAYVLAKYVFPGRTLLGLLATIPLIVMPFATAYVVRKFLDPRWGTLNWLLHDVLGLPFKIEVSGLAAVAAVQMLMYLPIAYLNIYAALTRVDPTLEEVANNLGAGEGRAVRDVVLPLSTPGLAAAFVLVFIFAIDDVAAPIIFQDDPAARKLLSYQVYSKFLDQIRGQISPTAAFLALILLSISIASFLAVRRYVGLRQYAMLIRQLRPRTYTPGPLGKLAIYLVAFPLVLTAAAPLIGAVALVFADRWTTSPLPEGLSPANAAERLEGVFQNQLFLRGILNTLYYGVAATLIMTAVGLFIAIAAARSRGPFADALDALATMPIAIPGLVVAYAYFLTSFQVTTWLKAAGAPQLAAVLDPIAHPELYLVLGYSVRKLPFVVRSIYAGLQQIHTSMEEVAMNLGAGYLGVLHKILIPLLKTNILSGALIGFVYVTSEVSLSITLGVLKGVGRDTAMPITAFMRERFESGLYGVQDAATLGLILVAIQIAAITLTTRVLKTRYGFVL</sequence>
<keyword evidence="11" id="KW-1185">Reference proteome</keyword>
<gene>
    <name evidence="10" type="ORF">P186_0921</name>
</gene>
<dbReference type="EMBL" id="CP003098">
    <property type="protein sequence ID" value="AET32362.1"/>
    <property type="molecule type" value="Genomic_DNA"/>
</dbReference>
<organism evidence="10 11">
    <name type="scientific">Pyrobaculum ferrireducens</name>
    <dbReference type="NCBI Taxonomy" id="1104324"/>
    <lineage>
        <taxon>Archaea</taxon>
        <taxon>Thermoproteota</taxon>
        <taxon>Thermoprotei</taxon>
        <taxon>Thermoproteales</taxon>
        <taxon>Thermoproteaceae</taxon>
        <taxon>Pyrobaculum</taxon>
    </lineage>
</organism>
<evidence type="ECO:0000256" key="8">
    <source>
        <dbReference type="RuleBase" id="RU363032"/>
    </source>
</evidence>
<feature type="transmembrane region" description="Helical" evidence="8">
    <location>
        <begin position="520"/>
        <end position="544"/>
    </location>
</feature>
<keyword evidence="7 8" id="KW-0472">Membrane</keyword>
<feature type="transmembrane region" description="Helical" evidence="8">
    <location>
        <begin position="154"/>
        <end position="175"/>
    </location>
</feature>
<dbReference type="HOGENOM" id="CLU_021838_1_0_2"/>
<dbReference type="OrthoDB" id="28023at2157"/>
<name>G7VB52_9CREN</name>
<feature type="transmembrane region" description="Helical" evidence="8">
    <location>
        <begin position="82"/>
        <end position="104"/>
    </location>
</feature>
<dbReference type="PANTHER" id="PTHR42929:SF1">
    <property type="entry name" value="INNER MEMBRANE ABC TRANSPORTER PERMEASE PROTEIN YDCU-RELATED"/>
    <property type="match status" value="1"/>
</dbReference>
<dbReference type="RefSeq" id="WP_014288190.1">
    <property type="nucleotide sequence ID" value="NC_016645.1"/>
</dbReference>
<feature type="transmembrane region" description="Helical" evidence="8">
    <location>
        <begin position="416"/>
        <end position="434"/>
    </location>
</feature>
<dbReference type="BioCyc" id="PSP1104324:GJSN-901-MONOMER"/>
<feature type="transmembrane region" description="Helical" evidence="8">
    <location>
        <begin position="12"/>
        <end position="35"/>
    </location>
</feature>
<dbReference type="Proteomes" id="UP000005867">
    <property type="component" value="Chromosome"/>
</dbReference>
<dbReference type="PANTHER" id="PTHR42929">
    <property type="entry name" value="INNER MEMBRANE ABC TRANSPORTER PERMEASE PROTEIN YDCU-RELATED-RELATED"/>
    <property type="match status" value="1"/>
</dbReference>
<dbReference type="Gene3D" id="1.10.3720.10">
    <property type="entry name" value="MetI-like"/>
    <property type="match status" value="2"/>
</dbReference>
<keyword evidence="3 8" id="KW-0813">Transport</keyword>
<feature type="transmembrane region" description="Helical" evidence="8">
    <location>
        <begin position="113"/>
        <end position="134"/>
    </location>
</feature>
<feature type="domain" description="ABC transmembrane type-1" evidence="9">
    <location>
        <begin position="378"/>
        <end position="589"/>
    </location>
</feature>
<dbReference type="GO" id="GO:0055085">
    <property type="term" value="P:transmembrane transport"/>
    <property type="evidence" value="ECO:0007669"/>
    <property type="project" value="InterPro"/>
</dbReference>
<dbReference type="eggNOG" id="arCOG00163">
    <property type="taxonomic scope" value="Archaea"/>
</dbReference>
<accession>G7VB52</accession>
<feature type="transmembrane region" description="Helical" evidence="8">
    <location>
        <begin position="211"/>
        <end position="232"/>
    </location>
</feature>
<comment type="similarity">
    <text evidence="2">Belongs to the binding-protein-dependent transport system permease family. CysTW subfamily.</text>
</comment>
<evidence type="ECO:0000256" key="5">
    <source>
        <dbReference type="ARBA" id="ARBA00022692"/>
    </source>
</evidence>
<dbReference type="InterPro" id="IPR035906">
    <property type="entry name" value="MetI-like_sf"/>
</dbReference>
<dbReference type="AlphaFoldDB" id="G7VB52"/>
<keyword evidence="4" id="KW-1003">Cell membrane</keyword>
<feature type="transmembrane region" description="Helical" evidence="8">
    <location>
        <begin position="496"/>
        <end position="513"/>
    </location>
</feature>
<dbReference type="InterPro" id="IPR000515">
    <property type="entry name" value="MetI-like"/>
</dbReference>
<evidence type="ECO:0000256" key="7">
    <source>
        <dbReference type="ARBA" id="ARBA00023136"/>
    </source>
</evidence>
<evidence type="ECO:0000256" key="1">
    <source>
        <dbReference type="ARBA" id="ARBA00004651"/>
    </source>
</evidence>